<dbReference type="RefSeq" id="XP_016267378.1">
    <property type="nucleotide sequence ID" value="XM_016403481.1"/>
</dbReference>
<name>A0A0D2CBB1_9EURO</name>
<evidence type="ECO:0000313" key="4">
    <source>
        <dbReference type="EMBL" id="KIW47162.1"/>
    </source>
</evidence>
<dbReference type="Proteomes" id="UP000053342">
    <property type="component" value="Unassembled WGS sequence"/>
</dbReference>
<accession>A0A0D2CBB1</accession>
<dbReference type="InterPro" id="IPR049326">
    <property type="entry name" value="Rhodopsin_dom_fungi"/>
</dbReference>
<reference evidence="4 5" key="1">
    <citation type="submission" date="2015-01" db="EMBL/GenBank/DDBJ databases">
        <title>The Genome Sequence of Exophiala oligosperma CBS72588.</title>
        <authorList>
            <consortium name="The Broad Institute Genomics Platform"/>
            <person name="Cuomo C."/>
            <person name="de Hoog S."/>
            <person name="Gorbushina A."/>
            <person name="Stielow B."/>
            <person name="Teixiera M."/>
            <person name="Abouelleil A."/>
            <person name="Chapman S.B."/>
            <person name="Priest M."/>
            <person name="Young S.K."/>
            <person name="Wortman J."/>
            <person name="Nusbaum C."/>
            <person name="Birren B."/>
        </authorList>
    </citation>
    <scope>NUCLEOTIDE SEQUENCE [LARGE SCALE GENOMIC DNA]</scope>
    <source>
        <strain evidence="4 5">CBS 72588</strain>
    </source>
</reference>
<keyword evidence="2" id="KW-0472">Membrane</keyword>
<protein>
    <recommendedName>
        <fullName evidence="3">Rhodopsin domain-containing protein</fullName>
    </recommendedName>
</protein>
<feature type="compositionally biased region" description="Polar residues" evidence="1">
    <location>
        <begin position="230"/>
        <end position="245"/>
    </location>
</feature>
<evidence type="ECO:0000313" key="5">
    <source>
        <dbReference type="Proteomes" id="UP000053342"/>
    </source>
</evidence>
<sequence length="269" mass="29221">MPVISEMAMGVCGTWCLGSILGVTVGCDSVAIIHAHDQKCANLVSRWAAVGSLDAVLEICILVLAVGVISTLQMTWHRKLQASMCFLLRLPIIVLIGLNIKYVVRFNSASNAGMALVSPVLFRQAELFYALLSAAIPSLNQYLRKFDTTQATVYGYRSNAEASRGNTYQLESMSNGRSRNRSIVGKMVPPNTGKGGDDYDAEAMGKSTSIRFNPTGYSSYQAHVEGPPNTGHQQDGNSTVSQEDVSTGRAGSEDHIIHKDVVYEVRHEY</sequence>
<evidence type="ECO:0000256" key="2">
    <source>
        <dbReference type="SAM" id="Phobius"/>
    </source>
</evidence>
<dbReference type="PANTHER" id="PTHR39614">
    <property type="entry name" value="INTEGRAL MEMBRANE PROTEIN"/>
    <property type="match status" value="1"/>
</dbReference>
<dbReference type="VEuPathDB" id="FungiDB:PV06_02759"/>
<proteinExistence type="predicted"/>
<keyword evidence="5" id="KW-1185">Reference proteome</keyword>
<feature type="region of interest" description="Disordered" evidence="1">
    <location>
        <begin position="216"/>
        <end position="251"/>
    </location>
</feature>
<evidence type="ECO:0000259" key="3">
    <source>
        <dbReference type="Pfam" id="PF20684"/>
    </source>
</evidence>
<feature type="transmembrane region" description="Helical" evidence="2">
    <location>
        <begin position="12"/>
        <end position="35"/>
    </location>
</feature>
<dbReference type="HOGENOM" id="CLU_1034514_0_0_1"/>
<keyword evidence="2" id="KW-1133">Transmembrane helix</keyword>
<dbReference type="STRING" id="215243.A0A0D2CBB1"/>
<dbReference type="EMBL" id="KN847333">
    <property type="protein sequence ID" value="KIW47162.1"/>
    <property type="molecule type" value="Genomic_DNA"/>
</dbReference>
<dbReference type="OrthoDB" id="3918601at2759"/>
<feature type="transmembrane region" description="Helical" evidence="2">
    <location>
        <begin position="86"/>
        <end position="104"/>
    </location>
</feature>
<feature type="domain" description="Rhodopsin" evidence="3">
    <location>
        <begin position="6"/>
        <end position="145"/>
    </location>
</feature>
<dbReference type="AlphaFoldDB" id="A0A0D2CBB1"/>
<keyword evidence="2" id="KW-0812">Transmembrane</keyword>
<organism evidence="4 5">
    <name type="scientific">Exophiala oligosperma</name>
    <dbReference type="NCBI Taxonomy" id="215243"/>
    <lineage>
        <taxon>Eukaryota</taxon>
        <taxon>Fungi</taxon>
        <taxon>Dikarya</taxon>
        <taxon>Ascomycota</taxon>
        <taxon>Pezizomycotina</taxon>
        <taxon>Eurotiomycetes</taxon>
        <taxon>Chaetothyriomycetidae</taxon>
        <taxon>Chaetothyriales</taxon>
        <taxon>Herpotrichiellaceae</taxon>
        <taxon>Exophiala</taxon>
    </lineage>
</organism>
<dbReference type="PANTHER" id="PTHR39614:SF2">
    <property type="entry name" value="INTEGRAL MEMBRANE PROTEIN"/>
    <property type="match status" value="1"/>
</dbReference>
<dbReference type="Pfam" id="PF20684">
    <property type="entry name" value="Fung_rhodopsin"/>
    <property type="match status" value="1"/>
</dbReference>
<feature type="transmembrane region" description="Helical" evidence="2">
    <location>
        <begin position="55"/>
        <end position="74"/>
    </location>
</feature>
<evidence type="ECO:0000256" key="1">
    <source>
        <dbReference type="SAM" id="MobiDB-lite"/>
    </source>
</evidence>
<dbReference type="GeneID" id="27354833"/>
<gene>
    <name evidence="4" type="ORF">PV06_02759</name>
</gene>